<dbReference type="AlphaFoldDB" id="A0ABD0YGZ9"/>
<evidence type="ECO:0000256" key="1">
    <source>
        <dbReference type="SAM" id="MobiDB-lite"/>
    </source>
</evidence>
<sequence length="227" mass="25454">MKFSTKFFLGYPIIRVAQLKTIGKKHPLPIFLAEFEAKVNDDVLKKLTSLLAMEVTVVPYKQPPTPLQCFKCQRFGHSAQYCMADPRCVKCGMQHSSKDCNIERPLFRCVLCEGNHPASYKGCIAHKERAKKITNKPPHVKPQRPQKGSKKVVNELTYAAISKPKKPDPDNSKTIATPTMTDCNNVAIEQKQAQPPAEENVTEVISPSIPPKQEAPKPPRPAKKERK</sequence>
<dbReference type="Gene3D" id="4.10.60.10">
    <property type="entry name" value="Zinc finger, CCHC-type"/>
    <property type="match status" value="1"/>
</dbReference>
<accession>A0ABD0YGZ9</accession>
<evidence type="ECO:0008006" key="4">
    <source>
        <dbReference type="Google" id="ProtNLM"/>
    </source>
</evidence>
<evidence type="ECO:0000313" key="2">
    <source>
        <dbReference type="EMBL" id="KAL1122322.1"/>
    </source>
</evidence>
<protein>
    <recommendedName>
        <fullName evidence="4">Gag-like protein</fullName>
    </recommendedName>
</protein>
<dbReference type="InterPro" id="IPR036875">
    <property type="entry name" value="Znf_CCHC_sf"/>
</dbReference>
<evidence type="ECO:0000313" key="3">
    <source>
        <dbReference type="Proteomes" id="UP001558652"/>
    </source>
</evidence>
<keyword evidence="3" id="KW-1185">Reference proteome</keyword>
<organism evidence="2 3">
    <name type="scientific">Ranatra chinensis</name>
    <dbReference type="NCBI Taxonomy" id="642074"/>
    <lineage>
        <taxon>Eukaryota</taxon>
        <taxon>Metazoa</taxon>
        <taxon>Ecdysozoa</taxon>
        <taxon>Arthropoda</taxon>
        <taxon>Hexapoda</taxon>
        <taxon>Insecta</taxon>
        <taxon>Pterygota</taxon>
        <taxon>Neoptera</taxon>
        <taxon>Paraneoptera</taxon>
        <taxon>Hemiptera</taxon>
        <taxon>Heteroptera</taxon>
        <taxon>Panheteroptera</taxon>
        <taxon>Nepomorpha</taxon>
        <taxon>Nepidae</taxon>
        <taxon>Ranatrinae</taxon>
        <taxon>Ranatra</taxon>
    </lineage>
</organism>
<reference evidence="2 3" key="1">
    <citation type="submission" date="2024-07" db="EMBL/GenBank/DDBJ databases">
        <title>Chromosome-level genome assembly of the water stick insect Ranatra chinensis (Heteroptera: Nepidae).</title>
        <authorList>
            <person name="Liu X."/>
        </authorList>
    </citation>
    <scope>NUCLEOTIDE SEQUENCE [LARGE SCALE GENOMIC DNA]</scope>
    <source>
        <strain evidence="2">Cailab_2021Rc</strain>
        <tissue evidence="2">Muscle</tissue>
    </source>
</reference>
<proteinExistence type="predicted"/>
<dbReference type="SUPFAM" id="SSF57756">
    <property type="entry name" value="Retrovirus zinc finger-like domains"/>
    <property type="match status" value="1"/>
</dbReference>
<feature type="region of interest" description="Disordered" evidence="1">
    <location>
        <begin position="159"/>
        <end position="227"/>
    </location>
</feature>
<comment type="caution">
    <text evidence="2">The sequence shown here is derived from an EMBL/GenBank/DDBJ whole genome shotgun (WGS) entry which is preliminary data.</text>
</comment>
<feature type="compositionally biased region" description="Polar residues" evidence="1">
    <location>
        <begin position="172"/>
        <end position="184"/>
    </location>
</feature>
<dbReference type="EMBL" id="JBFDAA010000014">
    <property type="protein sequence ID" value="KAL1122322.1"/>
    <property type="molecule type" value="Genomic_DNA"/>
</dbReference>
<name>A0ABD0YGZ9_9HEMI</name>
<gene>
    <name evidence="2" type="ORF">AAG570_003727</name>
</gene>
<dbReference type="Proteomes" id="UP001558652">
    <property type="component" value="Unassembled WGS sequence"/>
</dbReference>